<dbReference type="EC" id="5.4.99.-" evidence="4"/>
<gene>
    <name evidence="6" type="ORF">K8V01_05240</name>
</gene>
<dbReference type="SUPFAM" id="SSF55174">
    <property type="entry name" value="Alpha-L RNA-binding motif"/>
    <property type="match status" value="1"/>
</dbReference>
<dbReference type="GO" id="GO:0000455">
    <property type="term" value="P:enzyme-directed rRNA pseudouridine synthesis"/>
    <property type="evidence" value="ECO:0007669"/>
    <property type="project" value="UniProtKB-ARBA"/>
</dbReference>
<dbReference type="InterPro" id="IPR018496">
    <property type="entry name" value="PsdUridine_synth_RsuA/RluB_CS"/>
</dbReference>
<evidence type="ECO:0000256" key="1">
    <source>
        <dbReference type="ARBA" id="ARBA00008348"/>
    </source>
</evidence>
<dbReference type="Proteomes" id="UP000760668">
    <property type="component" value="Unassembled WGS sequence"/>
</dbReference>
<dbReference type="PROSITE" id="PS50889">
    <property type="entry name" value="S4"/>
    <property type="match status" value="1"/>
</dbReference>
<dbReference type="InterPro" id="IPR050343">
    <property type="entry name" value="RsuA_PseudoU_synthase"/>
</dbReference>
<keyword evidence="2 4" id="KW-0413">Isomerase</keyword>
<dbReference type="CDD" id="cd00165">
    <property type="entry name" value="S4"/>
    <property type="match status" value="1"/>
</dbReference>
<name>A0A921ML55_9FIRM</name>
<dbReference type="PANTHER" id="PTHR47683:SF2">
    <property type="entry name" value="RNA-BINDING S4 DOMAIN-CONTAINING PROTEIN"/>
    <property type="match status" value="1"/>
</dbReference>
<dbReference type="InterPro" id="IPR000748">
    <property type="entry name" value="PsdUridine_synth_RsuA/RluB/E/F"/>
</dbReference>
<dbReference type="SMART" id="SM00363">
    <property type="entry name" value="S4"/>
    <property type="match status" value="1"/>
</dbReference>
<dbReference type="CDD" id="cd02870">
    <property type="entry name" value="PseudoU_synth_RsuA_like"/>
    <property type="match status" value="1"/>
</dbReference>
<dbReference type="Pfam" id="PF00849">
    <property type="entry name" value="PseudoU_synth_2"/>
    <property type="match status" value="1"/>
</dbReference>
<dbReference type="RefSeq" id="WP_295368117.1">
    <property type="nucleotide sequence ID" value="NZ_DYUC01000048.1"/>
</dbReference>
<dbReference type="InterPro" id="IPR006145">
    <property type="entry name" value="PsdUridine_synth_RsuA/RluA"/>
</dbReference>
<dbReference type="AlphaFoldDB" id="A0A921ML55"/>
<dbReference type="PROSITE" id="PS01149">
    <property type="entry name" value="PSI_RSU"/>
    <property type="match status" value="1"/>
</dbReference>
<dbReference type="InterPro" id="IPR036986">
    <property type="entry name" value="S4_RNA-bd_sf"/>
</dbReference>
<reference evidence="6" key="1">
    <citation type="journal article" date="2021" name="PeerJ">
        <title>Extensive microbial diversity within the chicken gut microbiome revealed by metagenomics and culture.</title>
        <authorList>
            <person name="Gilroy R."/>
            <person name="Ravi A."/>
            <person name="Getino M."/>
            <person name="Pursley I."/>
            <person name="Horton D.L."/>
            <person name="Alikhan N.F."/>
            <person name="Baker D."/>
            <person name="Gharbi K."/>
            <person name="Hall N."/>
            <person name="Watson M."/>
            <person name="Adriaenssens E.M."/>
            <person name="Foster-Nyarko E."/>
            <person name="Jarju S."/>
            <person name="Secka A."/>
            <person name="Antonio M."/>
            <person name="Oren A."/>
            <person name="Chaudhuri R.R."/>
            <person name="La Ragione R."/>
            <person name="Hildebrand F."/>
            <person name="Pallen M.J."/>
        </authorList>
    </citation>
    <scope>NUCLEOTIDE SEQUENCE</scope>
    <source>
        <strain evidence="6">CHK179-5677</strain>
    </source>
</reference>
<sequence>MEERIQKILSAAGLASRRRAEEYLSAGRVTVNGRTAALGEKADPKQDDIRLDGKPVRPAGAHTYLMLYKPRGYVTTLSDERGRRTVAQLVSGCGARVWPVGRLDLDSEGLLLMTDDGDFTQRLIHPSHQVEKEYLVTVEGDVDRALPVLSGPMELDGVPLSPAKVGVLSREGAARARLSVVIHEGRNRQVRRMCALAGLEVKRLKRVREGDLTLGGLRPGEWRRLTLRELRLALGERGEET</sequence>
<organism evidence="6 7">
    <name type="scientific">Pseudoflavonifractor capillosus</name>
    <dbReference type="NCBI Taxonomy" id="106588"/>
    <lineage>
        <taxon>Bacteria</taxon>
        <taxon>Bacillati</taxon>
        <taxon>Bacillota</taxon>
        <taxon>Clostridia</taxon>
        <taxon>Eubacteriales</taxon>
        <taxon>Oscillospiraceae</taxon>
        <taxon>Pseudoflavonifractor</taxon>
    </lineage>
</organism>
<dbReference type="InterPro" id="IPR042092">
    <property type="entry name" value="PsdUridine_s_RsuA/RluB/E/F_cat"/>
</dbReference>
<dbReference type="Pfam" id="PF01479">
    <property type="entry name" value="S4"/>
    <property type="match status" value="1"/>
</dbReference>
<dbReference type="GO" id="GO:0003723">
    <property type="term" value="F:RNA binding"/>
    <property type="evidence" value="ECO:0007669"/>
    <property type="project" value="UniProtKB-KW"/>
</dbReference>
<evidence type="ECO:0000256" key="3">
    <source>
        <dbReference type="PROSITE-ProRule" id="PRU00182"/>
    </source>
</evidence>
<comment type="similarity">
    <text evidence="1 4">Belongs to the pseudouridine synthase RsuA family.</text>
</comment>
<dbReference type="SUPFAM" id="SSF55120">
    <property type="entry name" value="Pseudouridine synthase"/>
    <property type="match status" value="1"/>
</dbReference>
<evidence type="ECO:0000313" key="7">
    <source>
        <dbReference type="Proteomes" id="UP000760668"/>
    </source>
</evidence>
<evidence type="ECO:0000256" key="2">
    <source>
        <dbReference type="ARBA" id="ARBA00023235"/>
    </source>
</evidence>
<dbReference type="NCBIfam" id="TIGR00093">
    <property type="entry name" value="pseudouridine synthase"/>
    <property type="match status" value="1"/>
</dbReference>
<dbReference type="Gene3D" id="3.30.70.1560">
    <property type="entry name" value="Alpha-L RNA-binding motif"/>
    <property type="match status" value="1"/>
</dbReference>
<comment type="caution">
    <text evidence="6">The sequence shown here is derived from an EMBL/GenBank/DDBJ whole genome shotgun (WGS) entry which is preliminary data.</text>
</comment>
<evidence type="ECO:0000256" key="4">
    <source>
        <dbReference type="RuleBase" id="RU003887"/>
    </source>
</evidence>
<evidence type="ECO:0000313" key="6">
    <source>
        <dbReference type="EMBL" id="HJG86414.1"/>
    </source>
</evidence>
<dbReference type="GO" id="GO:0120159">
    <property type="term" value="F:rRNA pseudouridine synthase activity"/>
    <property type="evidence" value="ECO:0007669"/>
    <property type="project" value="UniProtKB-ARBA"/>
</dbReference>
<evidence type="ECO:0000259" key="5">
    <source>
        <dbReference type="SMART" id="SM00363"/>
    </source>
</evidence>
<dbReference type="InterPro" id="IPR020103">
    <property type="entry name" value="PsdUridine_synth_cat_dom_sf"/>
</dbReference>
<dbReference type="PANTHER" id="PTHR47683">
    <property type="entry name" value="PSEUDOURIDINE SYNTHASE FAMILY PROTEIN-RELATED"/>
    <property type="match status" value="1"/>
</dbReference>
<dbReference type="InterPro" id="IPR002942">
    <property type="entry name" value="S4_RNA-bd"/>
</dbReference>
<feature type="domain" description="RNA-binding S4" evidence="5">
    <location>
        <begin position="3"/>
        <end position="61"/>
    </location>
</feature>
<protein>
    <recommendedName>
        <fullName evidence="4">Pseudouridine synthase</fullName>
        <ecNumber evidence="4">5.4.99.-</ecNumber>
    </recommendedName>
</protein>
<dbReference type="EMBL" id="DYUC01000048">
    <property type="protein sequence ID" value="HJG86414.1"/>
    <property type="molecule type" value="Genomic_DNA"/>
</dbReference>
<dbReference type="FunFam" id="3.10.290.10:FF:000003">
    <property type="entry name" value="Pseudouridine synthase"/>
    <property type="match status" value="1"/>
</dbReference>
<keyword evidence="3" id="KW-0694">RNA-binding</keyword>
<dbReference type="Gene3D" id="3.10.290.10">
    <property type="entry name" value="RNA-binding S4 domain"/>
    <property type="match status" value="1"/>
</dbReference>
<dbReference type="Gene3D" id="3.30.70.580">
    <property type="entry name" value="Pseudouridine synthase I, catalytic domain, N-terminal subdomain"/>
    <property type="match status" value="1"/>
</dbReference>
<proteinExistence type="inferred from homology"/>
<accession>A0A921ML55</accession>
<dbReference type="InterPro" id="IPR020094">
    <property type="entry name" value="TruA/RsuA/RluB/E/F_N"/>
</dbReference>
<reference evidence="6" key="2">
    <citation type="submission" date="2021-09" db="EMBL/GenBank/DDBJ databases">
        <authorList>
            <person name="Gilroy R."/>
        </authorList>
    </citation>
    <scope>NUCLEOTIDE SEQUENCE</scope>
    <source>
        <strain evidence="6">CHK179-5677</strain>
    </source>
</reference>